<comment type="subcellular location">
    <subcellularLocation>
        <location evidence="1">Nucleus</location>
    </subcellularLocation>
</comment>
<dbReference type="Pfam" id="PF03177">
    <property type="entry name" value="Nucleoporin_C"/>
    <property type="match status" value="1"/>
</dbReference>
<accession>A0ABR2GWU0</accession>
<feature type="domain" description="Nucleoporin Nup133/Nup155-like C-terminal" evidence="6">
    <location>
        <begin position="600"/>
        <end position="1247"/>
    </location>
</feature>
<evidence type="ECO:0000313" key="8">
    <source>
        <dbReference type="EMBL" id="KAK8838143.1"/>
    </source>
</evidence>
<evidence type="ECO:0000256" key="5">
    <source>
        <dbReference type="SAM" id="MobiDB-lite"/>
    </source>
</evidence>
<name>A0ABR2GWU0_9EUKA</name>
<feature type="compositionally biased region" description="Basic and acidic residues" evidence="5">
    <location>
        <begin position="791"/>
        <end position="803"/>
    </location>
</feature>
<comment type="caution">
    <text evidence="8">The sequence shown here is derived from an EMBL/GenBank/DDBJ whole genome shotgun (WGS) entry which is preliminary data.</text>
</comment>
<evidence type="ECO:0000256" key="2">
    <source>
        <dbReference type="ARBA" id="ARBA00007373"/>
    </source>
</evidence>
<dbReference type="InterPro" id="IPR004870">
    <property type="entry name" value="Nucleoporin_Nup155"/>
</dbReference>
<evidence type="ECO:0000313" key="9">
    <source>
        <dbReference type="Proteomes" id="UP001470230"/>
    </source>
</evidence>
<evidence type="ECO:0000256" key="1">
    <source>
        <dbReference type="ARBA" id="ARBA00004123"/>
    </source>
</evidence>
<keyword evidence="4" id="KW-0539">Nucleus</keyword>
<dbReference type="PANTHER" id="PTHR10350:SF6">
    <property type="entry name" value="NUCLEAR PORE COMPLEX PROTEIN NUP155"/>
    <property type="match status" value="1"/>
</dbReference>
<protein>
    <recommendedName>
        <fullName evidence="10">Nucleoporin Nup133/Nup155-like N-terminal domain-containing protein</fullName>
    </recommendedName>
</protein>
<dbReference type="Gene3D" id="1.20.58.1780">
    <property type="match status" value="1"/>
</dbReference>
<dbReference type="InterPro" id="IPR042533">
    <property type="entry name" value="Nucleoporin_Nup155_C_1"/>
</dbReference>
<feature type="compositionally biased region" description="Polar residues" evidence="5">
    <location>
        <begin position="804"/>
        <end position="813"/>
    </location>
</feature>
<dbReference type="EMBL" id="JAPFFF010000056">
    <property type="protein sequence ID" value="KAK8838143.1"/>
    <property type="molecule type" value="Genomic_DNA"/>
</dbReference>
<dbReference type="InterPro" id="IPR007187">
    <property type="entry name" value="Nucleoporin_Nup133/Nup155_C"/>
</dbReference>
<evidence type="ECO:0000256" key="3">
    <source>
        <dbReference type="ARBA" id="ARBA00022448"/>
    </source>
</evidence>
<organism evidence="8 9">
    <name type="scientific">Tritrichomonas musculus</name>
    <dbReference type="NCBI Taxonomy" id="1915356"/>
    <lineage>
        <taxon>Eukaryota</taxon>
        <taxon>Metamonada</taxon>
        <taxon>Parabasalia</taxon>
        <taxon>Tritrichomonadida</taxon>
        <taxon>Tritrichomonadidae</taxon>
        <taxon>Tritrichomonas</taxon>
    </lineage>
</organism>
<dbReference type="Proteomes" id="UP001470230">
    <property type="component" value="Unassembled WGS sequence"/>
</dbReference>
<dbReference type="Pfam" id="PF08801">
    <property type="entry name" value="Nucleoporin_N"/>
    <property type="match status" value="1"/>
</dbReference>
<dbReference type="Gene3D" id="1.25.40.450">
    <property type="entry name" value="Nucleoporin, helical domain, N-terminal subdomain"/>
    <property type="match status" value="1"/>
</dbReference>
<evidence type="ECO:0008006" key="10">
    <source>
        <dbReference type="Google" id="ProtNLM"/>
    </source>
</evidence>
<comment type="similarity">
    <text evidence="2">Belongs to the non-repetitive/WGA-negative nucleoporin family.</text>
</comment>
<feature type="region of interest" description="Disordered" evidence="5">
    <location>
        <begin position="791"/>
        <end position="813"/>
    </location>
</feature>
<dbReference type="InterPro" id="IPR042538">
    <property type="entry name" value="Nucleoporin_Nup155_C_3"/>
</dbReference>
<dbReference type="InterPro" id="IPR036322">
    <property type="entry name" value="WD40_repeat_dom_sf"/>
</dbReference>
<dbReference type="Gene3D" id="1.20.120.1880">
    <property type="entry name" value="Nucleoporin, helical C-terminal domain"/>
    <property type="match status" value="1"/>
</dbReference>
<evidence type="ECO:0000256" key="4">
    <source>
        <dbReference type="ARBA" id="ARBA00023242"/>
    </source>
</evidence>
<evidence type="ECO:0000259" key="7">
    <source>
        <dbReference type="Pfam" id="PF08801"/>
    </source>
</evidence>
<feature type="domain" description="Nucleoporin Nup133/Nup155-like N-terminal" evidence="7">
    <location>
        <begin position="57"/>
        <end position="466"/>
    </location>
</feature>
<dbReference type="PANTHER" id="PTHR10350">
    <property type="entry name" value="NUCLEAR PORE COMPLEX PROTEIN NUP155"/>
    <property type="match status" value="1"/>
</dbReference>
<proteinExistence type="inferred from homology"/>
<keyword evidence="3" id="KW-0813">Transport</keyword>
<keyword evidence="9" id="KW-1185">Reference proteome</keyword>
<sequence length="1289" mass="149984">MKSNIDCSTCFEQDNSSIVDLIKQNNKRDDNVPEFFNLIQDFDENIIDDLYAPPQDKTDIATISDCDPYPKKVLQEALAAKHRVEFGSFIPINHYSCTIDNKLLIWPMEKPDSTDSSQPNDRTSDIITLEEKCELITCVSCGPTDQQIFSKKATHIIVVASNRSIVIYPVLLENNIVIQFPIRTSLRMCIVTSIAISDQSKIFLGSDTGDIYLVSYRKSQYNMEELVIDIKNLTQYPIISFFQRLFPFTYPNITQLSLCTLLDNSDNTNNPGGTSSSKNSIYIASLDTNSRIIFYHFTSKGKNYSLREISRFPIKKKKQKKFEKIVKVVAVPISDSRTTRFIAFTLNSDRLFFNEREDSEEIYLHQVRHAPSSCSDKELVDAHYSLGVTVFMFRSELVITQTAQNAHIANMNPTELIATYRLKIPTNNLIFTRNGHIFSNSPFRIFNNEMLWQHLITSSQGYLMTARGVNIITFSLPADRLSRVLTESHWNYTENVAKWMRKYGLGSESSACTLILASRSAEHEKLNALAVLYQYTNEKIRQEFYSISNEMNSTPNSIMLNSINRDSQSEKWSRFYNSSYSNFSGIKRLPESCSSFIIRTARLMKPIWDCPVFTTYSSQQQNFKGINPIFNQLPTNFLKNLDMLIELANKYLDIKSKQPKREGTYLDETDFFKKFVNYMKTVYATITFIQNLNEEAFKEQNPKLLTDTMNNLDSHYQDILLNVPFGESNDNHLQQSGNSLFESLREFAFALFKTQNNLQSLKLQFFEKCPEFFNEADSKILDALESIECDNKNNNDDNNDRSNTKSQPEQSQNLQKACDVFVKYSNRPLKLDQIRAAFEKHQFYKGIIEVCISRASSLDKEQVALQWYKNGAQQDDLRGKEAFDKRYSCYEYVFKVHELQRTFEFLPETSDELFHICLYEYLIYQLKDEDHLIRLFSCTREEPISKDHSFSASQYLEAYLEDKAKQYLWKFQARRGRYDLAAKSLLELVKDKEDRCFIYVKMNHNKNDNNNDDDNESEIPNLKKRASLLLKVISFARGSGNALLFSEAQRLYQLACIQESYNEKVHQYDQENHKLTFDGEKHFILDQQTLFDKCCDRGYWDLILKLLSFCAISTNNKEMNISRIWTNYLIEVVGQNDFQHAQHSIVTLVNNLYNNPYLCGTGKGSRIEAENDILNSSIVLPLLENFKYNNKGPLMWACETLLKCGLKPELLYRQYLKIIDHSTMLEFNKKADFVYIIAQLVKQNLNHINNEHWQLEFFVEGMNWFIENGMEFKYYDDCFHLLNEIKTLL</sequence>
<gene>
    <name evidence="8" type="ORF">M9Y10_035559</name>
</gene>
<evidence type="ECO:0000259" key="6">
    <source>
        <dbReference type="Pfam" id="PF03177"/>
    </source>
</evidence>
<dbReference type="InterPro" id="IPR014908">
    <property type="entry name" value="Nucleoporin_Nup133/Nup155_N"/>
</dbReference>
<reference evidence="8 9" key="1">
    <citation type="submission" date="2024-04" db="EMBL/GenBank/DDBJ databases">
        <title>Tritrichomonas musculus Genome.</title>
        <authorList>
            <person name="Alves-Ferreira E."/>
            <person name="Grigg M."/>
            <person name="Lorenzi H."/>
            <person name="Galac M."/>
        </authorList>
    </citation>
    <scope>NUCLEOTIDE SEQUENCE [LARGE SCALE GENOMIC DNA]</scope>
    <source>
        <strain evidence="8 9">EAF2021</strain>
    </source>
</reference>
<dbReference type="SUPFAM" id="SSF50978">
    <property type="entry name" value="WD40 repeat-like"/>
    <property type="match status" value="1"/>
</dbReference>